<dbReference type="SMART" id="SM00823">
    <property type="entry name" value="PKS_PP"/>
    <property type="match status" value="1"/>
</dbReference>
<name>A0A7D6I8N5_9MYCO</name>
<dbReference type="InterPro" id="IPR036736">
    <property type="entry name" value="ACP-like_sf"/>
</dbReference>
<organism evidence="4 5">
    <name type="scientific">Mycobacterium vicinigordonae</name>
    <dbReference type="NCBI Taxonomy" id="1719132"/>
    <lineage>
        <taxon>Bacteria</taxon>
        <taxon>Bacillati</taxon>
        <taxon>Actinomycetota</taxon>
        <taxon>Actinomycetes</taxon>
        <taxon>Mycobacteriales</taxon>
        <taxon>Mycobacteriaceae</taxon>
        <taxon>Mycobacterium</taxon>
    </lineage>
</organism>
<evidence type="ECO:0000313" key="5">
    <source>
        <dbReference type="Proteomes" id="UP000510682"/>
    </source>
</evidence>
<dbReference type="RefSeq" id="WP_180915891.1">
    <property type="nucleotide sequence ID" value="NZ_CP059165.1"/>
</dbReference>
<dbReference type="Pfam" id="PF00550">
    <property type="entry name" value="PP-binding"/>
    <property type="match status" value="1"/>
</dbReference>
<dbReference type="EMBL" id="CP059165">
    <property type="protein sequence ID" value="QLL07317.1"/>
    <property type="molecule type" value="Genomic_DNA"/>
</dbReference>
<dbReference type="KEGG" id="mgor:H0P51_27330"/>
<gene>
    <name evidence="4" type="ORF">H0P51_27330</name>
</gene>
<dbReference type="AlphaFoldDB" id="A0A7D6I8N5"/>
<evidence type="ECO:0000256" key="2">
    <source>
        <dbReference type="ARBA" id="ARBA00022553"/>
    </source>
</evidence>
<dbReference type="Proteomes" id="UP000510682">
    <property type="component" value="Chromosome"/>
</dbReference>
<feature type="domain" description="Carrier" evidence="3">
    <location>
        <begin position="4"/>
        <end position="81"/>
    </location>
</feature>
<dbReference type="PROSITE" id="PS50075">
    <property type="entry name" value="CARRIER"/>
    <property type="match status" value="1"/>
</dbReference>
<keyword evidence="2" id="KW-0597">Phosphoprotein</keyword>
<dbReference type="SUPFAM" id="SSF47336">
    <property type="entry name" value="ACP-like"/>
    <property type="match status" value="1"/>
</dbReference>
<keyword evidence="5" id="KW-1185">Reference proteome</keyword>
<keyword evidence="1" id="KW-0596">Phosphopantetheine</keyword>
<protein>
    <submittedName>
        <fullName evidence="4">Acyl carrier protein</fullName>
    </submittedName>
</protein>
<reference evidence="4" key="1">
    <citation type="submission" date="2020-07" db="EMBL/GenBank/DDBJ databases">
        <title>Description of Mycobacterium gordonae subsp. intergordonae subsp.nov. and Mycobacterium gordonae subsp. gordonae subsp. nov.</title>
        <authorList>
            <person name="Huang H."/>
        </authorList>
    </citation>
    <scope>NUCLEOTIDE SEQUENCE [LARGE SCALE GENOMIC DNA]</scope>
    <source>
        <strain evidence="4">24T</strain>
    </source>
</reference>
<dbReference type="GO" id="GO:0031177">
    <property type="term" value="F:phosphopantetheine binding"/>
    <property type="evidence" value="ECO:0007669"/>
    <property type="project" value="InterPro"/>
</dbReference>
<evidence type="ECO:0000256" key="1">
    <source>
        <dbReference type="ARBA" id="ARBA00022450"/>
    </source>
</evidence>
<proteinExistence type="predicted"/>
<dbReference type="Gene3D" id="1.10.1200.10">
    <property type="entry name" value="ACP-like"/>
    <property type="match status" value="1"/>
</dbReference>
<evidence type="ECO:0000313" key="4">
    <source>
        <dbReference type="EMBL" id="QLL07317.1"/>
    </source>
</evidence>
<accession>A0A7D6I8N5</accession>
<evidence type="ECO:0000259" key="3">
    <source>
        <dbReference type="PROSITE" id="PS50075"/>
    </source>
</evidence>
<reference evidence="4" key="2">
    <citation type="submission" date="2020-07" db="EMBL/GenBank/DDBJ databases">
        <authorList>
            <person name="Yu X."/>
        </authorList>
    </citation>
    <scope>NUCLEOTIDE SEQUENCE [LARGE SCALE GENOMIC DNA]</scope>
    <source>
        <strain evidence="4">24T</strain>
    </source>
</reference>
<dbReference type="InterPro" id="IPR009081">
    <property type="entry name" value="PP-bd_ACP"/>
</dbReference>
<dbReference type="InterPro" id="IPR020806">
    <property type="entry name" value="PKS_PP-bd"/>
</dbReference>
<sequence>MHADQTQGLADWLLSKISGYLNVAPETIDFDVPLADFGIDSAMSMSLCADLQCERGMLVDTTIVYDYPTINAIAAHLSGLGEP</sequence>